<gene>
    <name evidence="2" type="ORF">TPAB3V08_LOCUS11453</name>
</gene>
<organism evidence="2 3">
    <name type="scientific">Timema podura</name>
    <name type="common">Walking stick</name>
    <dbReference type="NCBI Taxonomy" id="61482"/>
    <lineage>
        <taxon>Eukaryota</taxon>
        <taxon>Metazoa</taxon>
        <taxon>Ecdysozoa</taxon>
        <taxon>Arthropoda</taxon>
        <taxon>Hexapoda</taxon>
        <taxon>Insecta</taxon>
        <taxon>Pterygota</taxon>
        <taxon>Neoptera</taxon>
        <taxon>Polyneoptera</taxon>
        <taxon>Phasmatodea</taxon>
        <taxon>Timematodea</taxon>
        <taxon>Timematoidea</taxon>
        <taxon>Timematidae</taxon>
        <taxon>Timema</taxon>
    </lineage>
</organism>
<reference evidence="2" key="1">
    <citation type="submission" date="2021-03" db="EMBL/GenBank/DDBJ databases">
        <authorList>
            <person name="Tran Van P."/>
        </authorList>
    </citation>
    <scope>NUCLEOTIDE SEQUENCE</scope>
</reference>
<feature type="region of interest" description="Disordered" evidence="1">
    <location>
        <begin position="49"/>
        <end position="71"/>
    </location>
</feature>
<evidence type="ECO:0000313" key="2">
    <source>
        <dbReference type="EMBL" id="CAG2064507.1"/>
    </source>
</evidence>
<proteinExistence type="predicted"/>
<feature type="non-terminal residue" evidence="2">
    <location>
        <position position="1"/>
    </location>
</feature>
<name>A0ABN7P9K5_TIMPD</name>
<evidence type="ECO:0000313" key="3">
    <source>
        <dbReference type="Proteomes" id="UP001153148"/>
    </source>
</evidence>
<accession>A0ABN7P9K5</accession>
<protein>
    <submittedName>
        <fullName evidence="2">Uncharacterized protein</fullName>
    </submittedName>
</protein>
<keyword evidence="3" id="KW-1185">Reference proteome</keyword>
<dbReference type="InterPro" id="IPR046341">
    <property type="entry name" value="SET_dom_sf"/>
</dbReference>
<feature type="non-terminal residue" evidence="2">
    <location>
        <position position="85"/>
    </location>
</feature>
<dbReference type="EMBL" id="CAJPIN010034626">
    <property type="protein sequence ID" value="CAG2064507.1"/>
    <property type="molecule type" value="Genomic_DNA"/>
</dbReference>
<comment type="caution">
    <text evidence="2">The sequence shown here is derived from an EMBL/GenBank/DDBJ whole genome shotgun (WGS) entry which is preliminary data.</text>
</comment>
<dbReference type="Proteomes" id="UP001153148">
    <property type="component" value="Unassembled WGS sequence"/>
</dbReference>
<evidence type="ECO:0000256" key="1">
    <source>
        <dbReference type="SAM" id="MobiDB-lite"/>
    </source>
</evidence>
<dbReference type="Gene3D" id="2.170.270.10">
    <property type="entry name" value="SET domain"/>
    <property type="match status" value="1"/>
</dbReference>
<sequence>KWCCLQDKEEIMFIAMKDIEPSEHLLVYYAPYYAMKLGKTPFQMEVPTKMDKKKSQTMLDSKQRTNQKSRKNYQGMLLSKCPANV</sequence>